<dbReference type="Proteomes" id="UP001058016">
    <property type="component" value="Chromosome"/>
</dbReference>
<name>A0A9Q9CQ65_9FIRM</name>
<evidence type="ECO:0000313" key="3">
    <source>
        <dbReference type="EMBL" id="UUF07942.1"/>
    </source>
</evidence>
<gene>
    <name evidence="2" type="ORF">J0J69_03660</name>
    <name evidence="3" type="ORF">J0J70_10005</name>
</gene>
<dbReference type="EMBL" id="CP071249">
    <property type="protein sequence ID" value="UUF06689.1"/>
    <property type="molecule type" value="Genomic_DNA"/>
</dbReference>
<accession>A0A9Q9CQ65</accession>
<feature type="transmembrane region" description="Helical" evidence="1">
    <location>
        <begin position="118"/>
        <end position="137"/>
    </location>
</feature>
<dbReference type="RefSeq" id="WP_055274905.1">
    <property type="nucleotide sequence ID" value="NZ_CP071249.1"/>
</dbReference>
<dbReference type="AlphaFoldDB" id="A0A9Q9CQ65"/>
<dbReference type="EMBL" id="CP071250">
    <property type="protein sequence ID" value="UUF07942.1"/>
    <property type="molecule type" value="Genomic_DNA"/>
</dbReference>
<protein>
    <submittedName>
        <fullName evidence="3">Uncharacterized protein</fullName>
    </submittedName>
</protein>
<evidence type="ECO:0000313" key="4">
    <source>
        <dbReference type="Proteomes" id="UP001058016"/>
    </source>
</evidence>
<evidence type="ECO:0000313" key="5">
    <source>
        <dbReference type="Proteomes" id="UP001058072"/>
    </source>
</evidence>
<keyword evidence="1" id="KW-0812">Transmembrane</keyword>
<reference evidence="3 4" key="1">
    <citation type="submission" date="2021-03" db="EMBL/GenBank/DDBJ databases">
        <title>Comparative Genomics and Metabolomics in the genus Turicibacter.</title>
        <authorList>
            <person name="Maki J."/>
            <person name="Looft T."/>
        </authorList>
    </citation>
    <scope>NUCLEOTIDE SEQUENCE</scope>
    <source>
        <strain evidence="3">ISU324</strain>
        <strain evidence="2 4">MMM721</strain>
    </source>
</reference>
<proteinExistence type="predicted"/>
<evidence type="ECO:0000256" key="1">
    <source>
        <dbReference type="SAM" id="Phobius"/>
    </source>
</evidence>
<keyword evidence="4" id="KW-1185">Reference proteome</keyword>
<organism evidence="3 5">
    <name type="scientific">Turicibacter bilis</name>
    <dbReference type="NCBI Taxonomy" id="2735723"/>
    <lineage>
        <taxon>Bacteria</taxon>
        <taxon>Bacillati</taxon>
        <taxon>Bacillota</taxon>
        <taxon>Erysipelotrichia</taxon>
        <taxon>Erysipelotrichales</taxon>
        <taxon>Turicibacteraceae</taxon>
        <taxon>Turicibacter</taxon>
    </lineage>
</organism>
<evidence type="ECO:0000313" key="2">
    <source>
        <dbReference type="EMBL" id="UUF06689.1"/>
    </source>
</evidence>
<feature type="transmembrane region" description="Helical" evidence="1">
    <location>
        <begin position="93"/>
        <end position="112"/>
    </location>
</feature>
<sequence length="241" mass="28280">MDLSNYESLRACSADEVLHQLRQANQKLEIYAAEINPELFVNLQLPTFPKADVIMSKEVLSVSDDEFLALFHRVFYESLQVEIDLKEEKRIKYLKGWCLLAIVCVSILFISFSQNQELKVLMFIIVMALCGCLYELLKHKTKLFVSDIKRRTNFKVMADSFLGFLPTVYIIDQQMYIGANLLKRPCSMEFYSVESEAEQQQLKSIYEHYVMANRRIQDEFIIGQYFERMHSDELSSMSWQD</sequence>
<keyword evidence="1" id="KW-0472">Membrane</keyword>
<dbReference type="Proteomes" id="UP001058072">
    <property type="component" value="Chromosome"/>
</dbReference>
<keyword evidence="1" id="KW-1133">Transmembrane helix</keyword>